<keyword evidence="3" id="KW-1185">Reference proteome</keyword>
<dbReference type="PANTHER" id="PTHR21310">
    <property type="entry name" value="AMINOGLYCOSIDE PHOSPHOTRANSFERASE-RELATED-RELATED"/>
    <property type="match status" value="1"/>
</dbReference>
<dbReference type="Proteomes" id="UP000199632">
    <property type="component" value="Unassembled WGS sequence"/>
</dbReference>
<dbReference type="EMBL" id="FNQB01000001">
    <property type="protein sequence ID" value="SDY97083.1"/>
    <property type="molecule type" value="Genomic_DNA"/>
</dbReference>
<dbReference type="AlphaFoldDB" id="A0A1H3P7Y3"/>
<organism evidence="2 3">
    <name type="scientific">Asanoa ishikariensis</name>
    <dbReference type="NCBI Taxonomy" id="137265"/>
    <lineage>
        <taxon>Bacteria</taxon>
        <taxon>Bacillati</taxon>
        <taxon>Actinomycetota</taxon>
        <taxon>Actinomycetes</taxon>
        <taxon>Micromonosporales</taxon>
        <taxon>Micromonosporaceae</taxon>
        <taxon>Asanoa</taxon>
    </lineage>
</organism>
<dbReference type="RefSeq" id="WP_204082907.1">
    <property type="nucleotide sequence ID" value="NZ_BOND01000025.1"/>
</dbReference>
<dbReference type="GO" id="GO:0016740">
    <property type="term" value="F:transferase activity"/>
    <property type="evidence" value="ECO:0007669"/>
    <property type="project" value="UniProtKB-KW"/>
</dbReference>
<evidence type="ECO:0000259" key="1">
    <source>
        <dbReference type="Pfam" id="PF01636"/>
    </source>
</evidence>
<dbReference type="Pfam" id="PF01636">
    <property type="entry name" value="APH"/>
    <property type="match status" value="1"/>
</dbReference>
<evidence type="ECO:0000313" key="3">
    <source>
        <dbReference type="Proteomes" id="UP000199632"/>
    </source>
</evidence>
<proteinExistence type="predicted"/>
<keyword evidence="2" id="KW-0808">Transferase</keyword>
<dbReference type="InterPro" id="IPR002575">
    <property type="entry name" value="Aminoglycoside_PTrfase"/>
</dbReference>
<dbReference type="Gene3D" id="3.90.1200.10">
    <property type="match status" value="1"/>
</dbReference>
<dbReference type="InterPro" id="IPR051678">
    <property type="entry name" value="AGP_Transferase"/>
</dbReference>
<name>A0A1H3P7Y3_9ACTN</name>
<reference evidence="3" key="1">
    <citation type="submission" date="2016-10" db="EMBL/GenBank/DDBJ databases">
        <authorList>
            <person name="Varghese N."/>
            <person name="Submissions S."/>
        </authorList>
    </citation>
    <scope>NUCLEOTIDE SEQUENCE [LARGE SCALE GENOMIC DNA]</scope>
    <source>
        <strain evidence="3">DSM 44718</strain>
    </source>
</reference>
<evidence type="ECO:0000313" key="2">
    <source>
        <dbReference type="EMBL" id="SDY97083.1"/>
    </source>
</evidence>
<protein>
    <submittedName>
        <fullName evidence="2">Phosphotransferase enzyme family protein</fullName>
    </submittedName>
</protein>
<dbReference type="SUPFAM" id="SSF56112">
    <property type="entry name" value="Protein kinase-like (PK-like)"/>
    <property type="match status" value="1"/>
</dbReference>
<dbReference type="STRING" id="137265.SAMN05421684_2646"/>
<dbReference type="InterPro" id="IPR011009">
    <property type="entry name" value="Kinase-like_dom_sf"/>
</dbReference>
<feature type="domain" description="Aminoglycoside phosphotransferase" evidence="1">
    <location>
        <begin position="25"/>
        <end position="248"/>
    </location>
</feature>
<sequence>MSAGLEPRTRDWVHSALPPAHEIHTVTPLRGGWTSRMCRLDIQGPDTSYPLVLRSFLKPFYARHAPGLLAREAGILRLLAGTTVPAARLHAVDPAGAGAAHPSLLMSLLPGRVDLTVDRSAELARQLVAIHAIANRPRTYQPWTDPDRVRVPDQDTALWRHAVGLIRREAPPWEGRFLHRDFHHGNVLFDGDTVTGVVDWVETSWGPADLDVAHCATATALLHGPEQGLKFAGHYQEAGGVLGADHRYWRLLDALGFAPDAEKVAGPWRDLGRTDLTPTLLTRRLTDYVAAAVS</sequence>
<accession>A0A1H3P7Y3</accession>
<gene>
    <name evidence="2" type="ORF">SAMN05421684_2646</name>
</gene>